<evidence type="ECO:0000313" key="3">
    <source>
        <dbReference type="Proteomes" id="UP000199503"/>
    </source>
</evidence>
<name>A0A1H9V742_9PSEU</name>
<dbReference type="Proteomes" id="UP000199503">
    <property type="component" value="Unassembled WGS sequence"/>
</dbReference>
<evidence type="ECO:0000256" key="1">
    <source>
        <dbReference type="SAM" id="SignalP"/>
    </source>
</evidence>
<feature type="signal peptide" evidence="1">
    <location>
        <begin position="1"/>
        <end position="22"/>
    </location>
</feature>
<organism evidence="2 3">
    <name type="scientific">Lentzea albida</name>
    <dbReference type="NCBI Taxonomy" id="65499"/>
    <lineage>
        <taxon>Bacteria</taxon>
        <taxon>Bacillati</taxon>
        <taxon>Actinomycetota</taxon>
        <taxon>Actinomycetes</taxon>
        <taxon>Pseudonocardiales</taxon>
        <taxon>Pseudonocardiaceae</taxon>
        <taxon>Lentzea</taxon>
    </lineage>
</organism>
<dbReference type="AlphaFoldDB" id="A0A1H9V742"/>
<feature type="chain" id="PRO_5039268053" evidence="1">
    <location>
        <begin position="23"/>
        <end position="39"/>
    </location>
</feature>
<protein>
    <submittedName>
        <fullName evidence="2">Uncharacterized protein</fullName>
    </submittedName>
</protein>
<reference evidence="3" key="1">
    <citation type="submission" date="2016-10" db="EMBL/GenBank/DDBJ databases">
        <authorList>
            <person name="Varghese N."/>
            <person name="Submissions S."/>
        </authorList>
    </citation>
    <scope>NUCLEOTIDE SEQUENCE [LARGE SCALE GENOMIC DNA]</scope>
    <source>
        <strain evidence="3">DSM 44437</strain>
    </source>
</reference>
<keyword evidence="1" id="KW-0732">Signal</keyword>
<sequence length="39" mass="3758">MKRLFKAVAVVSSVVALTVAMGGPALGSVSQGTSVAVAP</sequence>
<evidence type="ECO:0000313" key="2">
    <source>
        <dbReference type="EMBL" id="SES17670.1"/>
    </source>
</evidence>
<accession>A0A1H9V742</accession>
<proteinExistence type="predicted"/>
<keyword evidence="3" id="KW-1185">Reference proteome</keyword>
<dbReference type="EMBL" id="FOFV01000017">
    <property type="protein sequence ID" value="SES17670.1"/>
    <property type="molecule type" value="Genomic_DNA"/>
</dbReference>
<gene>
    <name evidence="2" type="ORF">SAMN04488000_11798</name>
</gene>